<dbReference type="Gene3D" id="6.10.340.10">
    <property type="match status" value="1"/>
</dbReference>
<dbReference type="SUPFAM" id="SSF158472">
    <property type="entry name" value="HAMP domain-like"/>
    <property type="match status" value="1"/>
</dbReference>
<dbReference type="InterPro" id="IPR036097">
    <property type="entry name" value="HisK_dim/P_sf"/>
</dbReference>
<dbReference type="PANTHER" id="PTHR43065">
    <property type="entry name" value="SENSOR HISTIDINE KINASE"/>
    <property type="match status" value="1"/>
</dbReference>
<sequence length="542" mass="61068">MQFSSIKRSLLMIVLLVTSCALLLAFSINILSQVERYEQSIIQRAQAYAKITSFNAVSSVVFDDTSTEEQRLKSLSNSPFIEHVHIYRVDDVTSDLSFFASYNKQGLAPIPAKFAQIEQLTQANIEDNYVEVAEPITLDDNVIGYVYLRGSMDEVSSFWQNALLVAMLVFVLTVTLSVLATLQLRRSITKPLDKMVGVIQQVARDKDYSLRLPASALLELNSMSQAFNTMLDRVQQHIARQRKAEQEASTLNTELEQQVTQRTQALKEANRELLKTLEQLHQYQSHLVESEKMASLGDMVAGIAHEVNTPIGLSVTASTLLQDKLKVMQEKFDERKISTQEFERFLNDCDDNLAIIYRNLNRAAELITSFKQVAVDQSTEVDREINLCQFMDDVLLSLRPRLKPAENFPIEIECADDLVIETKPGPLNQIMMNLILNSMVHGFDGRQQGKIHVSFAINNGELELVYQDDGRGVPVNIRRRIFDPFVTTKRGSGGSGLGMHLVYNLVTQVLGGHIHLFSEEEHGVEFIIRFPVTVVEHASEAS</sequence>
<accession>A0A432ZR21</accession>
<dbReference type="CDD" id="cd00082">
    <property type="entry name" value="HisKA"/>
    <property type="match status" value="1"/>
</dbReference>
<evidence type="ECO:0000259" key="10">
    <source>
        <dbReference type="PROSITE" id="PS50885"/>
    </source>
</evidence>
<evidence type="ECO:0000313" key="12">
    <source>
        <dbReference type="Proteomes" id="UP000287996"/>
    </source>
</evidence>
<evidence type="ECO:0000313" key="11">
    <source>
        <dbReference type="EMBL" id="RUO80347.1"/>
    </source>
</evidence>
<protein>
    <recommendedName>
        <fullName evidence="3">histidine kinase</fullName>
        <ecNumber evidence="3">2.7.13.3</ecNumber>
    </recommendedName>
</protein>
<dbReference type="EMBL" id="PIQH01000005">
    <property type="protein sequence ID" value="RUO80347.1"/>
    <property type="molecule type" value="Genomic_DNA"/>
</dbReference>
<dbReference type="InterPro" id="IPR003594">
    <property type="entry name" value="HATPase_dom"/>
</dbReference>
<dbReference type="PRINTS" id="PR00344">
    <property type="entry name" value="BCTRLSENSOR"/>
</dbReference>
<dbReference type="RefSeq" id="WP_126841844.1">
    <property type="nucleotide sequence ID" value="NZ_PIQH01000005.1"/>
</dbReference>
<comment type="caution">
    <text evidence="11">The sequence shown here is derived from an EMBL/GenBank/DDBJ whole genome shotgun (WGS) entry which is preliminary data.</text>
</comment>
<dbReference type="OrthoDB" id="2521613at2"/>
<dbReference type="InterPro" id="IPR036890">
    <property type="entry name" value="HATPase_C_sf"/>
</dbReference>
<keyword evidence="8" id="KW-0472">Membrane</keyword>
<dbReference type="SUPFAM" id="SSF47384">
    <property type="entry name" value="Homodimeric domain of signal transducing histidine kinase"/>
    <property type="match status" value="1"/>
</dbReference>
<dbReference type="InterPro" id="IPR003660">
    <property type="entry name" value="HAMP_dom"/>
</dbReference>
<dbReference type="SUPFAM" id="SSF55874">
    <property type="entry name" value="ATPase domain of HSP90 chaperone/DNA topoisomerase II/histidine kinase"/>
    <property type="match status" value="1"/>
</dbReference>
<dbReference type="Gene3D" id="1.10.287.130">
    <property type="match status" value="1"/>
</dbReference>
<dbReference type="GO" id="GO:0000155">
    <property type="term" value="F:phosphorelay sensor kinase activity"/>
    <property type="evidence" value="ECO:0007669"/>
    <property type="project" value="InterPro"/>
</dbReference>
<evidence type="ECO:0000256" key="5">
    <source>
        <dbReference type="ARBA" id="ARBA00022679"/>
    </source>
</evidence>
<dbReference type="Pfam" id="PF02518">
    <property type="entry name" value="HATPase_c"/>
    <property type="match status" value="1"/>
</dbReference>
<evidence type="ECO:0000256" key="3">
    <source>
        <dbReference type="ARBA" id="ARBA00012438"/>
    </source>
</evidence>
<evidence type="ECO:0000256" key="7">
    <source>
        <dbReference type="SAM" id="Coils"/>
    </source>
</evidence>
<keyword evidence="12" id="KW-1185">Reference proteome</keyword>
<dbReference type="Gene3D" id="3.30.565.10">
    <property type="entry name" value="Histidine kinase-like ATPase, C-terminal domain"/>
    <property type="match status" value="1"/>
</dbReference>
<keyword evidence="5" id="KW-0808">Transferase</keyword>
<feature type="transmembrane region" description="Helical" evidence="8">
    <location>
        <begin position="158"/>
        <end position="182"/>
    </location>
</feature>
<comment type="subcellular location">
    <subcellularLocation>
        <location evidence="2">Membrane</location>
    </subcellularLocation>
</comment>
<comment type="catalytic activity">
    <reaction evidence="1">
        <text>ATP + protein L-histidine = ADP + protein N-phospho-L-histidine.</text>
        <dbReference type="EC" id="2.7.13.3"/>
    </reaction>
</comment>
<evidence type="ECO:0000256" key="1">
    <source>
        <dbReference type="ARBA" id="ARBA00000085"/>
    </source>
</evidence>
<dbReference type="InterPro" id="IPR003661">
    <property type="entry name" value="HisK_dim/P_dom"/>
</dbReference>
<dbReference type="PROSITE" id="PS50109">
    <property type="entry name" value="HIS_KIN"/>
    <property type="match status" value="1"/>
</dbReference>
<organism evidence="11 12">
    <name type="scientific">Idiomarina tyrosinivorans</name>
    <dbReference type="NCBI Taxonomy" id="1445662"/>
    <lineage>
        <taxon>Bacteria</taxon>
        <taxon>Pseudomonadati</taxon>
        <taxon>Pseudomonadota</taxon>
        <taxon>Gammaproteobacteria</taxon>
        <taxon>Alteromonadales</taxon>
        <taxon>Idiomarinaceae</taxon>
        <taxon>Idiomarina</taxon>
    </lineage>
</organism>
<dbReference type="GO" id="GO:0016020">
    <property type="term" value="C:membrane"/>
    <property type="evidence" value="ECO:0007669"/>
    <property type="project" value="UniProtKB-SubCell"/>
</dbReference>
<evidence type="ECO:0000256" key="4">
    <source>
        <dbReference type="ARBA" id="ARBA00022553"/>
    </source>
</evidence>
<evidence type="ECO:0000256" key="8">
    <source>
        <dbReference type="SAM" id="Phobius"/>
    </source>
</evidence>
<dbReference type="Proteomes" id="UP000287996">
    <property type="component" value="Unassembled WGS sequence"/>
</dbReference>
<dbReference type="PROSITE" id="PS50885">
    <property type="entry name" value="HAMP"/>
    <property type="match status" value="1"/>
</dbReference>
<evidence type="ECO:0000259" key="9">
    <source>
        <dbReference type="PROSITE" id="PS50109"/>
    </source>
</evidence>
<dbReference type="PROSITE" id="PS51257">
    <property type="entry name" value="PROKAR_LIPOPROTEIN"/>
    <property type="match status" value="1"/>
</dbReference>
<dbReference type="Pfam" id="PF00672">
    <property type="entry name" value="HAMP"/>
    <property type="match status" value="1"/>
</dbReference>
<reference evidence="11 12" key="1">
    <citation type="journal article" date="2011" name="Front. Microbiol.">
        <title>Genomic signatures of strain selection and enhancement in Bacillus atrophaeus var. globigii, a historical biowarfare simulant.</title>
        <authorList>
            <person name="Gibbons H.S."/>
            <person name="Broomall S.M."/>
            <person name="McNew L.A."/>
            <person name="Daligault H."/>
            <person name="Chapman C."/>
            <person name="Bruce D."/>
            <person name="Karavis M."/>
            <person name="Krepps M."/>
            <person name="McGregor P.A."/>
            <person name="Hong C."/>
            <person name="Park K.H."/>
            <person name="Akmal A."/>
            <person name="Feldman A."/>
            <person name="Lin J.S."/>
            <person name="Chang W.E."/>
            <person name="Higgs B.W."/>
            <person name="Demirev P."/>
            <person name="Lindquist J."/>
            <person name="Liem A."/>
            <person name="Fochler E."/>
            <person name="Read T.D."/>
            <person name="Tapia R."/>
            <person name="Johnson S."/>
            <person name="Bishop-Lilly K.A."/>
            <person name="Detter C."/>
            <person name="Han C."/>
            <person name="Sozhamannan S."/>
            <person name="Rosenzweig C.N."/>
            <person name="Skowronski E.W."/>
        </authorList>
    </citation>
    <scope>NUCLEOTIDE SEQUENCE [LARGE SCALE GENOMIC DNA]</scope>
    <source>
        <strain evidence="11 12">CC-PW-9</strain>
    </source>
</reference>
<evidence type="ECO:0000256" key="2">
    <source>
        <dbReference type="ARBA" id="ARBA00004370"/>
    </source>
</evidence>
<keyword evidence="6 11" id="KW-0418">Kinase</keyword>
<dbReference type="InterPro" id="IPR004358">
    <property type="entry name" value="Sig_transdc_His_kin-like_C"/>
</dbReference>
<keyword evidence="7" id="KW-0175">Coiled coil</keyword>
<feature type="domain" description="HAMP" evidence="10">
    <location>
        <begin position="186"/>
        <end position="239"/>
    </location>
</feature>
<dbReference type="SMART" id="SM00387">
    <property type="entry name" value="HATPase_c"/>
    <property type="match status" value="1"/>
</dbReference>
<name>A0A432ZR21_9GAMM</name>
<dbReference type="AlphaFoldDB" id="A0A432ZR21"/>
<feature type="domain" description="Histidine kinase" evidence="9">
    <location>
        <begin position="302"/>
        <end position="534"/>
    </location>
</feature>
<dbReference type="EC" id="2.7.13.3" evidence="3"/>
<keyword evidence="8" id="KW-1133">Transmembrane helix</keyword>
<keyword evidence="8" id="KW-0812">Transmembrane</keyword>
<dbReference type="InterPro" id="IPR033417">
    <property type="entry name" value="CHASE8"/>
</dbReference>
<proteinExistence type="predicted"/>
<keyword evidence="4" id="KW-0597">Phosphoprotein</keyword>
<feature type="coiled-coil region" evidence="7">
    <location>
        <begin position="234"/>
        <end position="286"/>
    </location>
</feature>
<dbReference type="CDD" id="cd06225">
    <property type="entry name" value="HAMP"/>
    <property type="match status" value="1"/>
</dbReference>
<dbReference type="PANTHER" id="PTHR43065:SF47">
    <property type="match status" value="1"/>
</dbReference>
<gene>
    <name evidence="11" type="ORF">CWI84_06870</name>
</gene>
<dbReference type="Pfam" id="PF17152">
    <property type="entry name" value="CHASE8"/>
    <property type="match status" value="1"/>
</dbReference>
<dbReference type="InterPro" id="IPR005467">
    <property type="entry name" value="His_kinase_dom"/>
</dbReference>
<evidence type="ECO:0000256" key="6">
    <source>
        <dbReference type="ARBA" id="ARBA00022777"/>
    </source>
</evidence>
<dbReference type="SMART" id="SM00304">
    <property type="entry name" value="HAMP"/>
    <property type="match status" value="1"/>
</dbReference>